<keyword evidence="1" id="KW-1133">Transmembrane helix</keyword>
<feature type="transmembrane region" description="Helical" evidence="1">
    <location>
        <begin position="12"/>
        <end position="34"/>
    </location>
</feature>
<keyword evidence="1" id="KW-0472">Membrane</keyword>
<feature type="non-terminal residue" evidence="2">
    <location>
        <position position="74"/>
    </location>
</feature>
<reference evidence="2" key="1">
    <citation type="submission" date="2021-06" db="EMBL/GenBank/DDBJ databases">
        <authorList>
            <person name="Hodson N. C."/>
            <person name="Mongue J. A."/>
            <person name="Jaron S. K."/>
        </authorList>
    </citation>
    <scope>NUCLEOTIDE SEQUENCE</scope>
</reference>
<evidence type="ECO:0000313" key="3">
    <source>
        <dbReference type="Proteomes" id="UP000708208"/>
    </source>
</evidence>
<dbReference type="Proteomes" id="UP000708208">
    <property type="component" value="Unassembled WGS sequence"/>
</dbReference>
<evidence type="ECO:0000256" key="1">
    <source>
        <dbReference type="SAM" id="Phobius"/>
    </source>
</evidence>
<gene>
    <name evidence="2" type="ORF">AFUS01_LOCUS42212</name>
</gene>
<feature type="non-terminal residue" evidence="2">
    <location>
        <position position="1"/>
    </location>
</feature>
<accession>A0A8J2LBR1</accession>
<protein>
    <submittedName>
        <fullName evidence="2">Uncharacterized protein</fullName>
    </submittedName>
</protein>
<proteinExistence type="predicted"/>
<sequence length="74" mass="8417">FKLNQGRIPITLLGVLQEVITFALIILKITQFAFAFREIDDPLKELYPVDQAEPGIKAVTFALALILQIYTKRK</sequence>
<name>A0A8J2LBR1_9HEXA</name>
<dbReference type="EMBL" id="CAJVCH010565536">
    <property type="protein sequence ID" value="CAG7832532.1"/>
    <property type="molecule type" value="Genomic_DNA"/>
</dbReference>
<keyword evidence="3" id="KW-1185">Reference proteome</keyword>
<evidence type="ECO:0000313" key="2">
    <source>
        <dbReference type="EMBL" id="CAG7832532.1"/>
    </source>
</evidence>
<keyword evidence="1" id="KW-0812">Transmembrane</keyword>
<feature type="transmembrane region" description="Helical" evidence="1">
    <location>
        <begin position="54"/>
        <end position="71"/>
    </location>
</feature>
<organism evidence="2 3">
    <name type="scientific">Allacma fusca</name>
    <dbReference type="NCBI Taxonomy" id="39272"/>
    <lineage>
        <taxon>Eukaryota</taxon>
        <taxon>Metazoa</taxon>
        <taxon>Ecdysozoa</taxon>
        <taxon>Arthropoda</taxon>
        <taxon>Hexapoda</taxon>
        <taxon>Collembola</taxon>
        <taxon>Symphypleona</taxon>
        <taxon>Sminthuridae</taxon>
        <taxon>Allacma</taxon>
    </lineage>
</organism>
<dbReference type="AlphaFoldDB" id="A0A8J2LBR1"/>
<comment type="caution">
    <text evidence="2">The sequence shown here is derived from an EMBL/GenBank/DDBJ whole genome shotgun (WGS) entry which is preliminary data.</text>
</comment>